<dbReference type="Proteomes" id="UP000541352">
    <property type="component" value="Unassembled WGS sequence"/>
</dbReference>
<comment type="caution">
    <text evidence="2">The sequence shown here is derived from an EMBL/GenBank/DDBJ whole genome shotgun (WGS) entry which is preliminary data.</text>
</comment>
<keyword evidence="2" id="KW-0808">Transferase</keyword>
<dbReference type="CDD" id="cd02440">
    <property type="entry name" value="AdoMet_MTases"/>
    <property type="match status" value="1"/>
</dbReference>
<dbReference type="Pfam" id="PF13489">
    <property type="entry name" value="Methyltransf_23"/>
    <property type="match status" value="1"/>
</dbReference>
<keyword evidence="1" id="KW-0472">Membrane</keyword>
<dbReference type="GO" id="GO:0008168">
    <property type="term" value="F:methyltransferase activity"/>
    <property type="evidence" value="ECO:0007669"/>
    <property type="project" value="UniProtKB-KW"/>
</dbReference>
<proteinExistence type="predicted"/>
<dbReference type="EMBL" id="JACIBY010000004">
    <property type="protein sequence ID" value="MBB3838094.1"/>
    <property type="molecule type" value="Genomic_DNA"/>
</dbReference>
<keyword evidence="2" id="KW-0489">Methyltransferase</keyword>
<keyword evidence="1" id="KW-1133">Transmembrane helix</keyword>
<organism evidence="2 3">
    <name type="scientific">Runella defluvii</name>
    <dbReference type="NCBI Taxonomy" id="370973"/>
    <lineage>
        <taxon>Bacteria</taxon>
        <taxon>Pseudomonadati</taxon>
        <taxon>Bacteroidota</taxon>
        <taxon>Cytophagia</taxon>
        <taxon>Cytophagales</taxon>
        <taxon>Spirosomataceae</taxon>
        <taxon>Runella</taxon>
    </lineage>
</organism>
<name>A0A7W6EPZ7_9BACT</name>
<dbReference type="AlphaFoldDB" id="A0A7W6EPZ7"/>
<dbReference type="InterPro" id="IPR029063">
    <property type="entry name" value="SAM-dependent_MTases_sf"/>
</dbReference>
<dbReference type="Gene3D" id="3.40.50.150">
    <property type="entry name" value="Vaccinia Virus protein VP39"/>
    <property type="match status" value="1"/>
</dbReference>
<keyword evidence="1" id="KW-0812">Transmembrane</keyword>
<sequence length="260" mass="29552">MSTLKEQIKLVPHSKGNALTFIHQYLAQNDVRQKTVIDVSAGSGYVANLWHKAGATVRAFDMHPDILRSDALTCSPIDLTKPLPIASNSADYVLLMETIEHIPDQTSLLKELTRILKPNGLLIITKPNNSSMSGRMANVWVEAERSDMFLSNEAEVIGYDDQHLYNGRVYLCNVQRLRTMASLAGLRYRAVYANQLSVSSLVWFVFFGAYLYLRSFLTFKKMAKHAHNDREKEVLREQHQLNTHPTVLLHKHLCIVFSKL</sequence>
<feature type="transmembrane region" description="Helical" evidence="1">
    <location>
        <begin position="192"/>
        <end position="213"/>
    </location>
</feature>
<accession>A0A7W6EPZ7</accession>
<keyword evidence="3" id="KW-1185">Reference proteome</keyword>
<protein>
    <submittedName>
        <fullName evidence="2">SAM-dependent methyltransferase</fullName>
    </submittedName>
</protein>
<evidence type="ECO:0000313" key="2">
    <source>
        <dbReference type="EMBL" id="MBB3838094.1"/>
    </source>
</evidence>
<evidence type="ECO:0000256" key="1">
    <source>
        <dbReference type="SAM" id="Phobius"/>
    </source>
</evidence>
<dbReference type="SUPFAM" id="SSF53335">
    <property type="entry name" value="S-adenosyl-L-methionine-dependent methyltransferases"/>
    <property type="match status" value="1"/>
</dbReference>
<gene>
    <name evidence="2" type="ORF">FHS57_002099</name>
</gene>
<dbReference type="PANTHER" id="PTHR43591">
    <property type="entry name" value="METHYLTRANSFERASE"/>
    <property type="match status" value="1"/>
</dbReference>
<dbReference type="RefSeq" id="WP_183973227.1">
    <property type="nucleotide sequence ID" value="NZ_JACIBY010000004.1"/>
</dbReference>
<evidence type="ECO:0000313" key="3">
    <source>
        <dbReference type="Proteomes" id="UP000541352"/>
    </source>
</evidence>
<reference evidence="2 3" key="1">
    <citation type="submission" date="2020-08" db="EMBL/GenBank/DDBJ databases">
        <title>Genomic Encyclopedia of Type Strains, Phase IV (KMG-IV): sequencing the most valuable type-strain genomes for metagenomic binning, comparative biology and taxonomic classification.</title>
        <authorList>
            <person name="Goeker M."/>
        </authorList>
    </citation>
    <scope>NUCLEOTIDE SEQUENCE [LARGE SCALE GENOMIC DNA]</scope>
    <source>
        <strain evidence="2 3">DSM 17976</strain>
    </source>
</reference>
<dbReference type="GO" id="GO:0032259">
    <property type="term" value="P:methylation"/>
    <property type="evidence" value="ECO:0007669"/>
    <property type="project" value="UniProtKB-KW"/>
</dbReference>